<feature type="transmembrane region" description="Helical" evidence="2">
    <location>
        <begin position="410"/>
        <end position="429"/>
    </location>
</feature>
<reference evidence="3 4" key="1">
    <citation type="submission" date="2014-07" db="EMBL/GenBank/DDBJ databases">
        <title>Whole Genome Sequence of the Amycolatopsis methanolica 239.</title>
        <authorList>
            <person name="Tang B."/>
        </authorList>
    </citation>
    <scope>NUCLEOTIDE SEQUENCE [LARGE SCALE GENOMIC DNA]</scope>
    <source>
        <strain evidence="3 4">239</strain>
    </source>
</reference>
<feature type="compositionally biased region" description="Low complexity" evidence="1">
    <location>
        <begin position="743"/>
        <end position="754"/>
    </location>
</feature>
<dbReference type="PANTHER" id="PTHR33406:SF13">
    <property type="entry name" value="MEMBRANE PROTEIN YDFJ"/>
    <property type="match status" value="1"/>
</dbReference>
<protein>
    <submittedName>
        <fullName evidence="3">RND superfamily protein-like exporter</fullName>
    </submittedName>
</protein>
<dbReference type="STRING" id="1068978.AMETH_3216"/>
<feature type="transmembrane region" description="Helical" evidence="2">
    <location>
        <begin position="345"/>
        <end position="364"/>
    </location>
</feature>
<dbReference type="OrthoDB" id="3609669at2"/>
<dbReference type="RefSeq" id="WP_017982136.1">
    <property type="nucleotide sequence ID" value="NZ_AQUL01000001.1"/>
</dbReference>
<dbReference type="EMBL" id="CP009110">
    <property type="protein sequence ID" value="AIJ23308.1"/>
    <property type="molecule type" value="Genomic_DNA"/>
</dbReference>
<dbReference type="Proteomes" id="UP000062973">
    <property type="component" value="Chromosome"/>
</dbReference>
<dbReference type="InterPro" id="IPR050545">
    <property type="entry name" value="Mycobact_MmpL"/>
</dbReference>
<keyword evidence="4" id="KW-1185">Reference proteome</keyword>
<feature type="transmembrane region" description="Helical" evidence="2">
    <location>
        <begin position="648"/>
        <end position="669"/>
    </location>
</feature>
<feature type="transmembrane region" description="Helical" evidence="2">
    <location>
        <begin position="289"/>
        <end position="309"/>
    </location>
</feature>
<dbReference type="PATRIC" id="fig|1068978.7.peg.3434"/>
<dbReference type="GO" id="GO:0005886">
    <property type="term" value="C:plasma membrane"/>
    <property type="evidence" value="ECO:0007669"/>
    <property type="project" value="TreeGrafter"/>
</dbReference>
<evidence type="ECO:0000256" key="1">
    <source>
        <dbReference type="SAM" id="MobiDB-lite"/>
    </source>
</evidence>
<keyword evidence="2" id="KW-0812">Transmembrane</keyword>
<accession>A0A076MQZ8</accession>
<feature type="transmembrane region" description="Helical" evidence="2">
    <location>
        <begin position="709"/>
        <end position="729"/>
    </location>
</feature>
<dbReference type="Gene3D" id="1.20.1640.10">
    <property type="entry name" value="Multidrug efflux transporter AcrB transmembrane domain"/>
    <property type="match status" value="1"/>
</dbReference>
<evidence type="ECO:0000256" key="2">
    <source>
        <dbReference type="SAM" id="Phobius"/>
    </source>
</evidence>
<keyword evidence="2" id="KW-1133">Transmembrane helix</keyword>
<name>A0A076MQZ8_AMYME</name>
<evidence type="ECO:0000313" key="4">
    <source>
        <dbReference type="Proteomes" id="UP000062973"/>
    </source>
</evidence>
<proteinExistence type="predicted"/>
<dbReference type="HOGENOM" id="CLU_356304_0_0_11"/>
<evidence type="ECO:0000313" key="3">
    <source>
        <dbReference type="EMBL" id="AIJ23308.1"/>
    </source>
</evidence>
<feature type="region of interest" description="Disordered" evidence="1">
    <location>
        <begin position="738"/>
        <end position="760"/>
    </location>
</feature>
<sequence>MRRVARQLVASVLVAVVVTTVAAGLLRVRLDTSVESFLPREDPVVAAIEDKARSFGGDPIVAVLESELPTKLLTDGDSLPKLLALEGRLAKLPDVAAVYGPATVLNQIAASAQGLLAQIAGRRDALRNEAEQRARDEGKPARAVTEAGQAALREFDLRYGSLLVQGLPAGLPTLRNPQFVNNVVYDDQQHPRPQWQFVVPGASAVALLVRPREGLDQEGTQQLVAAVRAAVADAGLPTRKQTVTGAPVITASLADEVRGELPLLGALALVVCAAGLLAGRWLGRPLVRLWPLLVAVAGTAVVLSGFGWFGQPLSLGVLAFLPILLGLGCGYPLYLAQRPVNRRRIVVTGLSSAAAAAALVLSPLPFVAQLGVALAAGIVVTLALALLVHRRVSVLQPASRWTPPSLSRRTRIGVLAGAVVIAGLGAAALPGMRVEAQPEKLAHGLPAVADARYVEQLLGSSGEIGIVVHGDVRSPEGLAWLAQLQRTLVVAHGDRLRPVLTLPDLLAFLGEQPTAGQITAALQLLPPYLTSAVIRADGQESVMVFGTRLDDVAEQARLVHEIEAGLPAPPPDLRAEPAGLPLAAVRGYELVSADRYLANLAGVVATGVVLLIGLRRRADAGRAVLAALLSTGWGLAALWVLGGTLSPLTVALGSLATVTACEFTVLLADAWRARRPWLRRAVGLTCLLAAAGYLVLLVSQVALLRQFGGLLAATVGLSLLAGATVVAVLPPAPVPVPVPSPRPRTSAAPAVATSKAEVNR</sequence>
<feature type="transmembrane region" description="Helical" evidence="2">
    <location>
        <begin position="596"/>
        <end position="614"/>
    </location>
</feature>
<dbReference type="AlphaFoldDB" id="A0A076MQZ8"/>
<dbReference type="PANTHER" id="PTHR33406">
    <property type="entry name" value="MEMBRANE PROTEIN MJ1562-RELATED"/>
    <property type="match status" value="1"/>
</dbReference>
<feature type="transmembrane region" description="Helical" evidence="2">
    <location>
        <begin position="370"/>
        <end position="389"/>
    </location>
</feature>
<feature type="transmembrane region" description="Helical" evidence="2">
    <location>
        <begin position="681"/>
        <end position="703"/>
    </location>
</feature>
<dbReference type="SUPFAM" id="SSF82866">
    <property type="entry name" value="Multidrug efflux transporter AcrB transmembrane domain"/>
    <property type="match status" value="2"/>
</dbReference>
<dbReference type="KEGG" id="amq:AMETH_3216"/>
<dbReference type="eggNOG" id="COG1033">
    <property type="taxonomic scope" value="Bacteria"/>
</dbReference>
<keyword evidence="2" id="KW-0472">Membrane</keyword>
<gene>
    <name evidence="3" type="ORF">AMETH_3216</name>
</gene>
<feature type="transmembrane region" description="Helical" evidence="2">
    <location>
        <begin position="623"/>
        <end position="642"/>
    </location>
</feature>
<feature type="transmembrane region" description="Helical" evidence="2">
    <location>
        <begin position="315"/>
        <end position="333"/>
    </location>
</feature>
<organism evidence="3 4">
    <name type="scientific">Amycolatopsis methanolica 239</name>
    <dbReference type="NCBI Taxonomy" id="1068978"/>
    <lineage>
        <taxon>Bacteria</taxon>
        <taxon>Bacillati</taxon>
        <taxon>Actinomycetota</taxon>
        <taxon>Actinomycetes</taxon>
        <taxon>Pseudonocardiales</taxon>
        <taxon>Pseudonocardiaceae</taxon>
        <taxon>Amycolatopsis</taxon>
        <taxon>Amycolatopsis methanolica group</taxon>
    </lineage>
</organism>
<feature type="transmembrane region" description="Helical" evidence="2">
    <location>
        <begin position="261"/>
        <end position="282"/>
    </location>
</feature>